<comment type="caution">
    <text evidence="1">The sequence shown here is derived from an EMBL/GenBank/DDBJ whole genome shotgun (WGS) entry which is preliminary data.</text>
</comment>
<reference evidence="1" key="1">
    <citation type="submission" date="2021-06" db="EMBL/GenBank/DDBJ databases">
        <authorList>
            <person name="Kallberg Y."/>
            <person name="Tangrot J."/>
            <person name="Rosling A."/>
        </authorList>
    </citation>
    <scope>NUCLEOTIDE SEQUENCE</scope>
    <source>
        <strain evidence="1">CL551</strain>
    </source>
</reference>
<proteinExistence type="predicted"/>
<feature type="non-terminal residue" evidence="1">
    <location>
        <position position="1"/>
    </location>
</feature>
<dbReference type="AlphaFoldDB" id="A0A9N9JEW1"/>
<keyword evidence="2" id="KW-1185">Reference proteome</keyword>
<feature type="non-terminal residue" evidence="1">
    <location>
        <position position="104"/>
    </location>
</feature>
<name>A0A9N9JEW1_9GLOM</name>
<gene>
    <name evidence="1" type="ORF">AMORRO_LOCUS17101</name>
</gene>
<evidence type="ECO:0000313" key="2">
    <source>
        <dbReference type="Proteomes" id="UP000789342"/>
    </source>
</evidence>
<dbReference type="EMBL" id="CAJVPV010050735">
    <property type="protein sequence ID" value="CAG8778284.1"/>
    <property type="molecule type" value="Genomic_DNA"/>
</dbReference>
<protein>
    <submittedName>
        <fullName evidence="1">4179_t:CDS:1</fullName>
    </submittedName>
</protein>
<dbReference type="Proteomes" id="UP000789342">
    <property type="component" value="Unassembled WGS sequence"/>
</dbReference>
<sequence>ILIKLNFLAETIEFVKGHDLLSVMYLDEAAEIESRVCTRDRIAQCNFDVGYSLNLVGGFFNRKHPLNRLQILLSCVRNCGKLEVSILIDYVFNMIQTLSVHSMT</sequence>
<evidence type="ECO:0000313" key="1">
    <source>
        <dbReference type="EMBL" id="CAG8778284.1"/>
    </source>
</evidence>
<organism evidence="1 2">
    <name type="scientific">Acaulospora morrowiae</name>
    <dbReference type="NCBI Taxonomy" id="94023"/>
    <lineage>
        <taxon>Eukaryota</taxon>
        <taxon>Fungi</taxon>
        <taxon>Fungi incertae sedis</taxon>
        <taxon>Mucoromycota</taxon>
        <taxon>Glomeromycotina</taxon>
        <taxon>Glomeromycetes</taxon>
        <taxon>Diversisporales</taxon>
        <taxon>Acaulosporaceae</taxon>
        <taxon>Acaulospora</taxon>
    </lineage>
</organism>
<accession>A0A9N9JEW1</accession>